<evidence type="ECO:0000313" key="3">
    <source>
        <dbReference type="EMBL" id="MFC7140602.1"/>
    </source>
</evidence>
<dbReference type="InterPro" id="IPR058927">
    <property type="entry name" value="OB_2TM"/>
</dbReference>
<feature type="region of interest" description="Disordered" evidence="1">
    <location>
        <begin position="159"/>
        <end position="179"/>
    </location>
</feature>
<name>A0ABD5XZQ1_9EURY</name>
<comment type="caution">
    <text evidence="3">The sequence shown here is derived from an EMBL/GenBank/DDBJ whole genome shotgun (WGS) entry which is preliminary data.</text>
</comment>
<sequence length="179" mass="18995">MHPLVRVVGVVALLGAVVGLGVHYDAAEGGHDPYPENEDLATDYESHVGEEAFVTGIVQHVDTSADRATITVESDRGDFEMTVEGFTERVQPGGVVQIHGTLQTGHTIAAANVEVVNPAGGSKLYKYAVSSVGAVLVLALFFRRWRFDPEALAFETRAKAASPEGGMRTDGDTEVKTDG</sequence>
<feature type="compositionally biased region" description="Basic and acidic residues" evidence="1">
    <location>
        <begin position="167"/>
        <end position="179"/>
    </location>
</feature>
<evidence type="ECO:0008006" key="5">
    <source>
        <dbReference type="Google" id="ProtNLM"/>
    </source>
</evidence>
<keyword evidence="2" id="KW-1133">Transmembrane helix</keyword>
<reference evidence="3 4" key="1">
    <citation type="journal article" date="2019" name="Int. J. Syst. Evol. Microbiol.">
        <title>The Global Catalogue of Microorganisms (GCM) 10K type strain sequencing project: providing services to taxonomists for standard genome sequencing and annotation.</title>
        <authorList>
            <consortium name="The Broad Institute Genomics Platform"/>
            <consortium name="The Broad Institute Genome Sequencing Center for Infectious Disease"/>
            <person name="Wu L."/>
            <person name="Ma J."/>
        </authorList>
    </citation>
    <scope>NUCLEOTIDE SEQUENCE [LARGE SCALE GENOMIC DNA]</scope>
    <source>
        <strain evidence="3 4">XZYJT29</strain>
    </source>
</reference>
<keyword evidence="4" id="KW-1185">Reference proteome</keyword>
<proteinExistence type="predicted"/>
<accession>A0ABD5XZQ1</accession>
<organism evidence="3 4">
    <name type="scientific">Halosimplex aquaticum</name>
    <dbReference type="NCBI Taxonomy" id="3026162"/>
    <lineage>
        <taxon>Archaea</taxon>
        <taxon>Methanobacteriati</taxon>
        <taxon>Methanobacteriota</taxon>
        <taxon>Stenosarchaea group</taxon>
        <taxon>Halobacteria</taxon>
        <taxon>Halobacteriales</taxon>
        <taxon>Haloarculaceae</taxon>
        <taxon>Halosimplex</taxon>
    </lineage>
</organism>
<feature type="transmembrane region" description="Helical" evidence="2">
    <location>
        <begin position="124"/>
        <end position="142"/>
    </location>
</feature>
<gene>
    <name evidence="3" type="ORF">ACFQMA_12290</name>
</gene>
<dbReference type="Pfam" id="PF26045">
    <property type="entry name" value="OB_2TM_halo"/>
    <property type="match status" value="1"/>
</dbReference>
<evidence type="ECO:0000313" key="4">
    <source>
        <dbReference type="Proteomes" id="UP001596432"/>
    </source>
</evidence>
<keyword evidence="2" id="KW-0812">Transmembrane</keyword>
<evidence type="ECO:0000256" key="2">
    <source>
        <dbReference type="SAM" id="Phobius"/>
    </source>
</evidence>
<keyword evidence="2" id="KW-0472">Membrane</keyword>
<protein>
    <recommendedName>
        <fullName evidence="5">DNA-binding protein</fullName>
    </recommendedName>
</protein>
<evidence type="ECO:0000256" key="1">
    <source>
        <dbReference type="SAM" id="MobiDB-lite"/>
    </source>
</evidence>
<dbReference type="AlphaFoldDB" id="A0ABD5XZQ1"/>
<dbReference type="Proteomes" id="UP001596432">
    <property type="component" value="Unassembled WGS sequence"/>
</dbReference>
<dbReference type="GeneID" id="78820898"/>
<feature type="transmembrane region" description="Helical" evidence="2">
    <location>
        <begin position="7"/>
        <end position="24"/>
    </location>
</feature>
<dbReference type="EMBL" id="JBHTAS010000001">
    <property type="protein sequence ID" value="MFC7140602.1"/>
    <property type="molecule type" value="Genomic_DNA"/>
</dbReference>
<dbReference type="RefSeq" id="WP_274321699.1">
    <property type="nucleotide sequence ID" value="NZ_CP118158.1"/>
</dbReference>